<feature type="compositionally biased region" description="Polar residues" evidence="1">
    <location>
        <begin position="58"/>
        <end position="72"/>
    </location>
</feature>
<proteinExistence type="predicted"/>
<protein>
    <submittedName>
        <fullName evidence="2">Uncharacterized protein</fullName>
    </submittedName>
</protein>
<accession>A0A0B6XVD4</accession>
<sequence length="72" mass="8003">LDSLTHSEIFPPNQLPGRPEVSFKSHGMSAHFVKGKIAKTPSSIASSLLSENFPPQREWQTSQNQRNSCLPK</sequence>
<dbReference type="AlphaFoldDB" id="A0A0B6XVD4"/>
<reference evidence="2" key="1">
    <citation type="submission" date="2014-12" db="EMBL/GenBank/DDBJ databases">
        <title>Insight into the proteome of Arion vulgaris.</title>
        <authorList>
            <person name="Aradska J."/>
            <person name="Bulat T."/>
            <person name="Smidak R."/>
            <person name="Sarate P."/>
            <person name="Gangsoo J."/>
            <person name="Sialana F."/>
            <person name="Bilban M."/>
            <person name="Lubec G."/>
        </authorList>
    </citation>
    <scope>NUCLEOTIDE SEQUENCE</scope>
    <source>
        <tissue evidence="2">Skin</tissue>
    </source>
</reference>
<name>A0A0B6XVD4_9EUPU</name>
<feature type="region of interest" description="Disordered" evidence="1">
    <location>
        <begin position="53"/>
        <end position="72"/>
    </location>
</feature>
<feature type="non-terminal residue" evidence="2">
    <location>
        <position position="72"/>
    </location>
</feature>
<evidence type="ECO:0000313" key="2">
    <source>
        <dbReference type="EMBL" id="CEK47461.1"/>
    </source>
</evidence>
<gene>
    <name evidence="2" type="primary">ORF1414</name>
</gene>
<feature type="non-terminal residue" evidence="2">
    <location>
        <position position="1"/>
    </location>
</feature>
<dbReference type="EMBL" id="HACG01000596">
    <property type="protein sequence ID" value="CEK47461.1"/>
    <property type="molecule type" value="Transcribed_RNA"/>
</dbReference>
<evidence type="ECO:0000256" key="1">
    <source>
        <dbReference type="SAM" id="MobiDB-lite"/>
    </source>
</evidence>
<organism evidence="2">
    <name type="scientific">Arion vulgaris</name>
    <dbReference type="NCBI Taxonomy" id="1028688"/>
    <lineage>
        <taxon>Eukaryota</taxon>
        <taxon>Metazoa</taxon>
        <taxon>Spiralia</taxon>
        <taxon>Lophotrochozoa</taxon>
        <taxon>Mollusca</taxon>
        <taxon>Gastropoda</taxon>
        <taxon>Heterobranchia</taxon>
        <taxon>Euthyneura</taxon>
        <taxon>Panpulmonata</taxon>
        <taxon>Eupulmonata</taxon>
        <taxon>Stylommatophora</taxon>
        <taxon>Helicina</taxon>
        <taxon>Arionoidea</taxon>
        <taxon>Arionidae</taxon>
        <taxon>Arion</taxon>
    </lineage>
</organism>